<dbReference type="RefSeq" id="XP_040630869.1">
    <property type="nucleotide sequence ID" value="XM_040768023.1"/>
</dbReference>
<accession>M5G6Y5</accession>
<dbReference type="AlphaFoldDB" id="M5G6Y5"/>
<proteinExistence type="predicted"/>
<protein>
    <submittedName>
        <fullName evidence="1">Uncharacterized protein</fullName>
    </submittedName>
</protein>
<sequence>MYMWIRVRRVPVDIVRLADTPPYFQWEDFPQHFRLPTTYSSLAVGRKVVDAADGFVTTTL</sequence>
<organism evidence="1 2">
    <name type="scientific">Dacryopinax primogenitus (strain DJM 731)</name>
    <name type="common">Brown rot fungus</name>
    <dbReference type="NCBI Taxonomy" id="1858805"/>
    <lineage>
        <taxon>Eukaryota</taxon>
        <taxon>Fungi</taxon>
        <taxon>Dikarya</taxon>
        <taxon>Basidiomycota</taxon>
        <taxon>Agaricomycotina</taxon>
        <taxon>Dacrymycetes</taxon>
        <taxon>Dacrymycetales</taxon>
        <taxon>Dacrymycetaceae</taxon>
        <taxon>Dacryopinax</taxon>
    </lineage>
</organism>
<dbReference type="OrthoDB" id="5835829at2759"/>
<name>M5G6Y5_DACPD</name>
<evidence type="ECO:0000313" key="1">
    <source>
        <dbReference type="EMBL" id="EJU03975.1"/>
    </source>
</evidence>
<gene>
    <name evidence="1" type="ORF">DACRYDRAFT_105048</name>
</gene>
<dbReference type="STRING" id="1858805.M5G6Y5"/>
<evidence type="ECO:0000313" key="2">
    <source>
        <dbReference type="Proteomes" id="UP000030653"/>
    </source>
</evidence>
<dbReference type="HOGENOM" id="CLU_2941656_0_0_1"/>
<dbReference type="Proteomes" id="UP000030653">
    <property type="component" value="Unassembled WGS sequence"/>
</dbReference>
<dbReference type="GeneID" id="63683085"/>
<keyword evidence="2" id="KW-1185">Reference proteome</keyword>
<reference evidence="1 2" key="1">
    <citation type="journal article" date="2012" name="Science">
        <title>The Paleozoic origin of enzymatic lignin decomposition reconstructed from 31 fungal genomes.</title>
        <authorList>
            <person name="Floudas D."/>
            <person name="Binder M."/>
            <person name="Riley R."/>
            <person name="Barry K."/>
            <person name="Blanchette R.A."/>
            <person name="Henrissat B."/>
            <person name="Martinez A.T."/>
            <person name="Otillar R."/>
            <person name="Spatafora J.W."/>
            <person name="Yadav J.S."/>
            <person name="Aerts A."/>
            <person name="Benoit I."/>
            <person name="Boyd A."/>
            <person name="Carlson A."/>
            <person name="Copeland A."/>
            <person name="Coutinho P.M."/>
            <person name="de Vries R.P."/>
            <person name="Ferreira P."/>
            <person name="Findley K."/>
            <person name="Foster B."/>
            <person name="Gaskell J."/>
            <person name="Glotzer D."/>
            <person name="Gorecki P."/>
            <person name="Heitman J."/>
            <person name="Hesse C."/>
            <person name="Hori C."/>
            <person name="Igarashi K."/>
            <person name="Jurgens J.A."/>
            <person name="Kallen N."/>
            <person name="Kersten P."/>
            <person name="Kohler A."/>
            <person name="Kuees U."/>
            <person name="Kumar T.K.A."/>
            <person name="Kuo A."/>
            <person name="LaButti K."/>
            <person name="Larrondo L.F."/>
            <person name="Lindquist E."/>
            <person name="Ling A."/>
            <person name="Lombard V."/>
            <person name="Lucas S."/>
            <person name="Lundell T."/>
            <person name="Martin R."/>
            <person name="McLaughlin D.J."/>
            <person name="Morgenstern I."/>
            <person name="Morin E."/>
            <person name="Murat C."/>
            <person name="Nagy L.G."/>
            <person name="Nolan M."/>
            <person name="Ohm R.A."/>
            <person name="Patyshakuliyeva A."/>
            <person name="Rokas A."/>
            <person name="Ruiz-Duenas F.J."/>
            <person name="Sabat G."/>
            <person name="Salamov A."/>
            <person name="Samejima M."/>
            <person name="Schmutz J."/>
            <person name="Slot J.C."/>
            <person name="St John F."/>
            <person name="Stenlid J."/>
            <person name="Sun H."/>
            <person name="Sun S."/>
            <person name="Syed K."/>
            <person name="Tsang A."/>
            <person name="Wiebenga A."/>
            <person name="Young D."/>
            <person name="Pisabarro A."/>
            <person name="Eastwood D.C."/>
            <person name="Martin F."/>
            <person name="Cullen D."/>
            <person name="Grigoriev I.V."/>
            <person name="Hibbett D.S."/>
        </authorList>
    </citation>
    <scope>NUCLEOTIDE SEQUENCE [LARGE SCALE GENOMIC DNA]</scope>
    <source>
        <strain evidence="1 2">DJM-731 SS1</strain>
    </source>
</reference>
<dbReference type="EMBL" id="JH795858">
    <property type="protein sequence ID" value="EJU03975.1"/>
    <property type="molecule type" value="Genomic_DNA"/>
</dbReference>